<keyword evidence="2" id="KW-0175">Coiled coil</keyword>
<feature type="domain" description="PPM-type phosphatase" evidence="4">
    <location>
        <begin position="510"/>
        <end position="708"/>
    </location>
</feature>
<dbReference type="Pfam" id="PF07228">
    <property type="entry name" value="SpoIIE"/>
    <property type="match status" value="1"/>
</dbReference>
<dbReference type="PANTHER" id="PTHR43156:SF9">
    <property type="entry name" value="HAMP DOMAIN-CONTAINING PROTEIN"/>
    <property type="match status" value="1"/>
</dbReference>
<keyword evidence="1" id="KW-0378">Hydrolase</keyword>
<feature type="transmembrane region" description="Helical" evidence="3">
    <location>
        <begin position="255"/>
        <end position="280"/>
    </location>
</feature>
<dbReference type="SUPFAM" id="SSF49785">
    <property type="entry name" value="Galactose-binding domain-like"/>
    <property type="match status" value="1"/>
</dbReference>
<dbReference type="Proteomes" id="UP001500298">
    <property type="component" value="Unassembled WGS sequence"/>
</dbReference>
<gene>
    <name evidence="6" type="ORF">GCM10023331_03350</name>
</gene>
<keyword evidence="3" id="KW-0472">Membrane</keyword>
<dbReference type="Pfam" id="PF07695">
    <property type="entry name" value="7TMR-DISM_7TM"/>
    <property type="match status" value="1"/>
</dbReference>
<dbReference type="Gene3D" id="2.60.120.260">
    <property type="entry name" value="Galactose-binding domain-like"/>
    <property type="match status" value="1"/>
</dbReference>
<protein>
    <submittedName>
        <fullName evidence="6">SpoIIE family protein phosphatase</fullName>
    </submittedName>
</protein>
<dbReference type="PANTHER" id="PTHR43156">
    <property type="entry name" value="STAGE II SPORULATION PROTEIN E-RELATED"/>
    <property type="match status" value="1"/>
</dbReference>
<feature type="transmembrane region" description="Helical" evidence="3">
    <location>
        <begin position="316"/>
        <end position="338"/>
    </location>
</feature>
<evidence type="ECO:0000313" key="7">
    <source>
        <dbReference type="Proteomes" id="UP001500298"/>
    </source>
</evidence>
<comment type="caution">
    <text evidence="6">The sequence shown here is derived from an EMBL/GenBank/DDBJ whole genome shotgun (WGS) entry which is preliminary data.</text>
</comment>
<keyword evidence="3" id="KW-1133">Transmembrane helix</keyword>
<reference evidence="7" key="1">
    <citation type="journal article" date="2019" name="Int. J. Syst. Evol. Microbiol.">
        <title>The Global Catalogue of Microorganisms (GCM) 10K type strain sequencing project: providing services to taxonomists for standard genome sequencing and annotation.</title>
        <authorList>
            <consortium name="The Broad Institute Genomics Platform"/>
            <consortium name="The Broad Institute Genome Sequencing Center for Infectious Disease"/>
            <person name="Wu L."/>
            <person name="Ma J."/>
        </authorList>
    </citation>
    <scope>NUCLEOTIDE SEQUENCE [LARGE SCALE GENOMIC DNA]</scope>
    <source>
        <strain evidence="7">JCM 18326</strain>
    </source>
</reference>
<feature type="transmembrane region" description="Helical" evidence="3">
    <location>
        <begin position="201"/>
        <end position="219"/>
    </location>
</feature>
<evidence type="ECO:0000313" key="6">
    <source>
        <dbReference type="EMBL" id="GAA4822317.1"/>
    </source>
</evidence>
<evidence type="ECO:0000259" key="4">
    <source>
        <dbReference type="Pfam" id="PF07228"/>
    </source>
</evidence>
<evidence type="ECO:0000259" key="5">
    <source>
        <dbReference type="Pfam" id="PF07695"/>
    </source>
</evidence>
<evidence type="ECO:0000256" key="2">
    <source>
        <dbReference type="SAM" id="Coils"/>
    </source>
</evidence>
<keyword evidence="7" id="KW-1185">Reference proteome</keyword>
<organism evidence="6 7">
    <name type="scientific">Algivirga pacifica</name>
    <dbReference type="NCBI Taxonomy" id="1162670"/>
    <lineage>
        <taxon>Bacteria</taxon>
        <taxon>Pseudomonadati</taxon>
        <taxon>Bacteroidota</taxon>
        <taxon>Cytophagia</taxon>
        <taxon>Cytophagales</taxon>
        <taxon>Flammeovirgaceae</taxon>
        <taxon>Algivirga</taxon>
    </lineage>
</organism>
<feature type="transmembrane region" description="Helical" evidence="3">
    <location>
        <begin position="379"/>
        <end position="399"/>
    </location>
</feature>
<sequence length="713" mass="81711">MEEFLEHNMFMNRLLIIFLLHISFFGNAQIAQHGWMDLSSIDWEKDKVRLDGEWHFYWKALIPPDSIDTIEEKKWDNIIVPGVWKAPFTAEGYGTYHLKVYLGENYPTLLGVKLQTFATAYRLYVNGKLLDKEGVLSVDPEKSEGGFNPKAVFFAVDSSYLDILIQVSNYDHRNGGMWREILIGSEAQIQYYREKAVVKDVLFFGILLIMGVYFMVFHMMHRQDKAMLYFSMGSTFLALRELVTDEYLLQLWCPGISWLWLLRLEYLSFVAVFIAFPLFLKEILSTYISDRVTQSTVYAGGVFVVVLLFFPPNYFTYLSIITYSALLVFWIFVIQANIKAIKDKMRGGSLLLTGMIVVLLSCTNDFLISLSLFSTPPMITISVLVFMILMAILLSYRYIGVFSNNQRLTIALNKANAELEFKVAERTRLLSLSNSELEIKNREVESNKKVLEARNKEITSSINYASRIQQATLPTPQKLDELIGVGRYTLLYMPKDVVAGDFYYVEKHAGKLVIIVADSTGHGVPGALLSMMGMELVKDIVEVQQVLDPSRILSMMHSRVRSMLQQRESGNFDGIELAVCVFAEDWSSLQFAGAHRPLVYIKNGEVMLIKGEKYGVGGVVRGVERIYPNHELRLDEVSAIYLFSDGYPDQFGGQYNRKFTMNRLKNILLKQEQEPMERVAERLRRVLEEWIQKGGDEQIDDVLLLGVRICNEE</sequence>
<dbReference type="EMBL" id="BAABJX010000006">
    <property type="protein sequence ID" value="GAA4822317.1"/>
    <property type="molecule type" value="Genomic_DNA"/>
</dbReference>
<dbReference type="Gene3D" id="3.60.40.10">
    <property type="entry name" value="PPM-type phosphatase domain"/>
    <property type="match status" value="1"/>
</dbReference>
<evidence type="ECO:0000256" key="3">
    <source>
        <dbReference type="SAM" id="Phobius"/>
    </source>
</evidence>
<feature type="transmembrane region" description="Helical" evidence="3">
    <location>
        <begin position="350"/>
        <end position="373"/>
    </location>
</feature>
<dbReference type="InterPro" id="IPR052016">
    <property type="entry name" value="Bact_Sigma-Reg"/>
</dbReference>
<dbReference type="InterPro" id="IPR001932">
    <property type="entry name" value="PPM-type_phosphatase-like_dom"/>
</dbReference>
<dbReference type="InterPro" id="IPR011623">
    <property type="entry name" value="7TMR_DISM_rcpt_extracell_dom1"/>
</dbReference>
<dbReference type="InterPro" id="IPR036457">
    <property type="entry name" value="PPM-type-like_dom_sf"/>
</dbReference>
<dbReference type="InterPro" id="IPR008979">
    <property type="entry name" value="Galactose-bd-like_sf"/>
</dbReference>
<feature type="coiled-coil region" evidence="2">
    <location>
        <begin position="405"/>
        <end position="461"/>
    </location>
</feature>
<proteinExistence type="predicted"/>
<accession>A0ABP9D476</accession>
<name>A0ABP9D476_9BACT</name>
<keyword evidence="3" id="KW-0812">Transmembrane</keyword>
<feature type="domain" description="7TM-DISM receptor extracellular" evidence="5">
    <location>
        <begin position="201"/>
        <end position="397"/>
    </location>
</feature>
<feature type="transmembrane region" description="Helical" evidence="3">
    <location>
        <begin position="292"/>
        <end position="310"/>
    </location>
</feature>
<evidence type="ECO:0000256" key="1">
    <source>
        <dbReference type="ARBA" id="ARBA00022801"/>
    </source>
</evidence>